<dbReference type="Gene3D" id="1.10.510.10">
    <property type="entry name" value="Transferase(Phosphotransferase) domain 1"/>
    <property type="match status" value="1"/>
</dbReference>
<evidence type="ECO:0000313" key="3">
    <source>
        <dbReference type="Proteomes" id="UP001194468"/>
    </source>
</evidence>
<dbReference type="GO" id="GO:0005524">
    <property type="term" value="F:ATP binding"/>
    <property type="evidence" value="ECO:0007669"/>
    <property type="project" value="InterPro"/>
</dbReference>
<dbReference type="Proteomes" id="UP001194468">
    <property type="component" value="Unassembled WGS sequence"/>
</dbReference>
<reference evidence="2" key="2">
    <citation type="journal article" date="2020" name="Nat. Commun.">
        <title>Large-scale genome sequencing of mycorrhizal fungi provides insights into the early evolution of symbiotic traits.</title>
        <authorList>
            <person name="Miyauchi S."/>
            <person name="Kiss E."/>
            <person name="Kuo A."/>
            <person name="Drula E."/>
            <person name="Kohler A."/>
            <person name="Sanchez-Garcia M."/>
            <person name="Morin E."/>
            <person name="Andreopoulos B."/>
            <person name="Barry K.W."/>
            <person name="Bonito G."/>
            <person name="Buee M."/>
            <person name="Carver A."/>
            <person name="Chen C."/>
            <person name="Cichocki N."/>
            <person name="Clum A."/>
            <person name="Culley D."/>
            <person name="Crous P.W."/>
            <person name="Fauchery L."/>
            <person name="Girlanda M."/>
            <person name="Hayes R.D."/>
            <person name="Keri Z."/>
            <person name="LaButti K."/>
            <person name="Lipzen A."/>
            <person name="Lombard V."/>
            <person name="Magnuson J."/>
            <person name="Maillard F."/>
            <person name="Murat C."/>
            <person name="Nolan M."/>
            <person name="Ohm R.A."/>
            <person name="Pangilinan J."/>
            <person name="Pereira M.F."/>
            <person name="Perotto S."/>
            <person name="Peter M."/>
            <person name="Pfister S."/>
            <person name="Riley R."/>
            <person name="Sitrit Y."/>
            <person name="Stielow J.B."/>
            <person name="Szollosi G."/>
            <person name="Zifcakova L."/>
            <person name="Stursova M."/>
            <person name="Spatafora J.W."/>
            <person name="Tedersoo L."/>
            <person name="Vaario L.M."/>
            <person name="Yamada A."/>
            <person name="Yan M."/>
            <person name="Wang P."/>
            <person name="Xu J."/>
            <person name="Bruns T."/>
            <person name="Baldrian P."/>
            <person name="Vilgalys R."/>
            <person name="Dunand C."/>
            <person name="Henrissat B."/>
            <person name="Grigoriev I.V."/>
            <person name="Hibbett D."/>
            <person name="Nagy L.G."/>
            <person name="Martin F.M."/>
        </authorList>
    </citation>
    <scope>NUCLEOTIDE SEQUENCE</scope>
    <source>
        <strain evidence="2">BED1</strain>
    </source>
</reference>
<comment type="caution">
    <text evidence="2">The sequence shown here is derived from an EMBL/GenBank/DDBJ whole genome shotgun (WGS) entry which is preliminary data.</text>
</comment>
<dbReference type="AlphaFoldDB" id="A0AAD4GKH3"/>
<dbReference type="SUPFAM" id="SSF56112">
    <property type="entry name" value="Protein kinase-like (PK-like)"/>
    <property type="match status" value="1"/>
</dbReference>
<reference evidence="2" key="1">
    <citation type="submission" date="2019-10" db="EMBL/GenBank/DDBJ databases">
        <authorList>
            <consortium name="DOE Joint Genome Institute"/>
            <person name="Kuo A."/>
            <person name="Miyauchi S."/>
            <person name="Kiss E."/>
            <person name="Drula E."/>
            <person name="Kohler A."/>
            <person name="Sanchez-Garcia M."/>
            <person name="Andreopoulos B."/>
            <person name="Barry K.W."/>
            <person name="Bonito G."/>
            <person name="Buee M."/>
            <person name="Carver A."/>
            <person name="Chen C."/>
            <person name="Cichocki N."/>
            <person name="Clum A."/>
            <person name="Culley D."/>
            <person name="Crous P.W."/>
            <person name="Fauchery L."/>
            <person name="Girlanda M."/>
            <person name="Hayes R."/>
            <person name="Keri Z."/>
            <person name="LaButti K."/>
            <person name="Lipzen A."/>
            <person name="Lombard V."/>
            <person name="Magnuson J."/>
            <person name="Maillard F."/>
            <person name="Morin E."/>
            <person name="Murat C."/>
            <person name="Nolan M."/>
            <person name="Ohm R."/>
            <person name="Pangilinan J."/>
            <person name="Pereira M."/>
            <person name="Perotto S."/>
            <person name="Peter M."/>
            <person name="Riley R."/>
            <person name="Sitrit Y."/>
            <person name="Stielow B."/>
            <person name="Szollosi G."/>
            <person name="Zifcakova L."/>
            <person name="Stursova M."/>
            <person name="Spatafora J.W."/>
            <person name="Tedersoo L."/>
            <person name="Vaario L.-M."/>
            <person name="Yamada A."/>
            <person name="Yan M."/>
            <person name="Wang P."/>
            <person name="Xu J."/>
            <person name="Bruns T."/>
            <person name="Baldrian P."/>
            <person name="Vilgalys R."/>
            <person name="Henrissat B."/>
            <person name="Grigoriev I.V."/>
            <person name="Hibbett D."/>
            <person name="Nagy L.G."/>
            <person name="Martin F.M."/>
        </authorList>
    </citation>
    <scope>NUCLEOTIDE SEQUENCE</scope>
    <source>
        <strain evidence="2">BED1</strain>
    </source>
</reference>
<accession>A0AAD4GKH3</accession>
<dbReference type="Pfam" id="PF06293">
    <property type="entry name" value="Kdo"/>
    <property type="match status" value="1"/>
</dbReference>
<name>A0AAD4GKH3_BOLED</name>
<dbReference type="EMBL" id="WHUW01000003">
    <property type="protein sequence ID" value="KAF8449232.1"/>
    <property type="molecule type" value="Genomic_DNA"/>
</dbReference>
<dbReference type="InterPro" id="IPR000719">
    <property type="entry name" value="Prot_kinase_dom"/>
</dbReference>
<gene>
    <name evidence="2" type="ORF">L210DRAFT_3524084</name>
</gene>
<keyword evidence="3" id="KW-1185">Reference proteome</keyword>
<proteinExistence type="predicted"/>
<dbReference type="InterPro" id="IPR011009">
    <property type="entry name" value="Kinase-like_dom_sf"/>
</dbReference>
<dbReference type="GO" id="GO:0004672">
    <property type="term" value="F:protein kinase activity"/>
    <property type="evidence" value="ECO:0007669"/>
    <property type="project" value="InterPro"/>
</dbReference>
<protein>
    <recommendedName>
        <fullName evidence="1">Protein kinase domain-containing protein</fullName>
    </recommendedName>
</protein>
<sequence>MVVMDKLVGYDLLPDLPDVHRPPRSVFEAIGTQLKTLHARQLVHGDICDTNILVKNDDRTKFMIIDFDWAVPTI</sequence>
<organism evidence="2 3">
    <name type="scientific">Boletus edulis BED1</name>
    <dbReference type="NCBI Taxonomy" id="1328754"/>
    <lineage>
        <taxon>Eukaryota</taxon>
        <taxon>Fungi</taxon>
        <taxon>Dikarya</taxon>
        <taxon>Basidiomycota</taxon>
        <taxon>Agaricomycotina</taxon>
        <taxon>Agaricomycetes</taxon>
        <taxon>Agaricomycetidae</taxon>
        <taxon>Boletales</taxon>
        <taxon>Boletineae</taxon>
        <taxon>Boletaceae</taxon>
        <taxon>Boletoideae</taxon>
        <taxon>Boletus</taxon>
    </lineage>
</organism>
<dbReference type="PROSITE" id="PS50011">
    <property type="entry name" value="PROTEIN_KINASE_DOM"/>
    <property type="match status" value="1"/>
</dbReference>
<evidence type="ECO:0000313" key="2">
    <source>
        <dbReference type="EMBL" id="KAF8449232.1"/>
    </source>
</evidence>
<feature type="domain" description="Protein kinase" evidence="1">
    <location>
        <begin position="1"/>
        <end position="74"/>
    </location>
</feature>
<evidence type="ECO:0000259" key="1">
    <source>
        <dbReference type="PROSITE" id="PS50011"/>
    </source>
</evidence>